<keyword evidence="6 7" id="KW-0413">Isomerase</keyword>
<evidence type="ECO:0000256" key="8">
    <source>
        <dbReference type="RuleBase" id="RU363013"/>
    </source>
</evidence>
<evidence type="ECO:0000256" key="7">
    <source>
        <dbReference type="HAMAP-Rule" id="MF_00147"/>
    </source>
</evidence>
<feature type="active site" description="Electrophile" evidence="7">
    <location>
        <position position="95"/>
    </location>
</feature>
<keyword evidence="3 7" id="KW-0312">Gluconeogenesis</keyword>
<evidence type="ECO:0000256" key="6">
    <source>
        <dbReference type="ARBA" id="ARBA00023235"/>
    </source>
</evidence>
<dbReference type="SUPFAM" id="SSF51351">
    <property type="entry name" value="Triosephosphate isomerase (TIM)"/>
    <property type="match status" value="1"/>
</dbReference>
<dbReference type="CDD" id="cd00311">
    <property type="entry name" value="TIM"/>
    <property type="match status" value="1"/>
</dbReference>
<organism evidence="9 10">
    <name type="scientific">Marinobacter aromaticivorans</name>
    <dbReference type="NCBI Taxonomy" id="1494078"/>
    <lineage>
        <taxon>Bacteria</taxon>
        <taxon>Pseudomonadati</taxon>
        <taxon>Pseudomonadota</taxon>
        <taxon>Gammaproteobacteria</taxon>
        <taxon>Pseudomonadales</taxon>
        <taxon>Marinobacteraceae</taxon>
        <taxon>Marinobacter</taxon>
    </lineage>
</organism>
<dbReference type="PANTHER" id="PTHR21139">
    <property type="entry name" value="TRIOSEPHOSPHATE ISOMERASE"/>
    <property type="match status" value="1"/>
</dbReference>
<reference evidence="10" key="1">
    <citation type="journal article" date="2019" name="Int. J. Syst. Evol. Microbiol.">
        <title>The Global Catalogue of Microorganisms (GCM) 10K type strain sequencing project: providing services to taxonomists for standard genome sequencing and annotation.</title>
        <authorList>
            <consortium name="The Broad Institute Genomics Platform"/>
            <consortium name="The Broad Institute Genome Sequencing Center for Infectious Disease"/>
            <person name="Wu L."/>
            <person name="Ma J."/>
        </authorList>
    </citation>
    <scope>NUCLEOTIDE SEQUENCE [LARGE SCALE GENOMIC DNA]</scope>
    <source>
        <strain evidence="10">CCUG 60559</strain>
    </source>
</reference>
<feature type="binding site" evidence="7">
    <location>
        <begin position="9"/>
        <end position="11"/>
    </location>
    <ligand>
        <name>substrate</name>
    </ligand>
</feature>
<dbReference type="InterPro" id="IPR000652">
    <property type="entry name" value="Triosephosphate_isomerase"/>
</dbReference>
<keyword evidence="10" id="KW-1185">Reference proteome</keyword>
<dbReference type="InterPro" id="IPR022896">
    <property type="entry name" value="TrioseP_Isoase_bac/euk"/>
</dbReference>
<evidence type="ECO:0000256" key="1">
    <source>
        <dbReference type="ARBA" id="ARBA00004939"/>
    </source>
</evidence>
<evidence type="ECO:0000256" key="5">
    <source>
        <dbReference type="ARBA" id="ARBA00023152"/>
    </source>
</evidence>
<dbReference type="Proteomes" id="UP001596506">
    <property type="component" value="Unassembled WGS sequence"/>
</dbReference>
<dbReference type="GO" id="GO:0004807">
    <property type="term" value="F:triose-phosphate isomerase activity"/>
    <property type="evidence" value="ECO:0007669"/>
    <property type="project" value="UniProtKB-EC"/>
</dbReference>
<dbReference type="NCBIfam" id="TIGR00419">
    <property type="entry name" value="tim"/>
    <property type="match status" value="1"/>
</dbReference>
<gene>
    <name evidence="7 9" type="primary">tpiA</name>
    <name evidence="9" type="ORF">ACFQQA_01320</name>
</gene>
<evidence type="ECO:0000256" key="4">
    <source>
        <dbReference type="ARBA" id="ARBA00022490"/>
    </source>
</evidence>
<accession>A0ABW2IR11</accession>
<dbReference type="InterPro" id="IPR013785">
    <property type="entry name" value="Aldolase_TIM"/>
</dbReference>
<dbReference type="RefSeq" id="WP_100686685.1">
    <property type="nucleotide sequence ID" value="NZ_JBHTBD010000001.1"/>
</dbReference>
<dbReference type="Pfam" id="PF00121">
    <property type="entry name" value="TIM"/>
    <property type="match status" value="1"/>
</dbReference>
<evidence type="ECO:0000313" key="10">
    <source>
        <dbReference type="Proteomes" id="UP001596506"/>
    </source>
</evidence>
<comment type="pathway">
    <text evidence="7 8">Carbohydrate biosynthesis; gluconeogenesis.</text>
</comment>
<comment type="pathway">
    <text evidence="1">Carbohydrate metabolism; erythritol degradation.</text>
</comment>
<dbReference type="PROSITE" id="PS00171">
    <property type="entry name" value="TIM_1"/>
    <property type="match status" value="1"/>
</dbReference>
<evidence type="ECO:0000256" key="2">
    <source>
        <dbReference type="ARBA" id="ARBA00007422"/>
    </source>
</evidence>
<proteinExistence type="inferred from homology"/>
<evidence type="ECO:0000256" key="3">
    <source>
        <dbReference type="ARBA" id="ARBA00022432"/>
    </source>
</evidence>
<feature type="binding site" evidence="7">
    <location>
        <position position="178"/>
    </location>
    <ligand>
        <name>substrate</name>
    </ligand>
</feature>
<comment type="caution">
    <text evidence="9">The sequence shown here is derived from an EMBL/GenBank/DDBJ whole genome shotgun (WGS) entry which is preliminary data.</text>
</comment>
<comment type="function">
    <text evidence="7">Involved in the gluconeogenesis. Catalyzes stereospecifically the conversion of dihydroxyacetone phosphate (DHAP) to D-glyceraldehyde-3-phosphate (G3P).</text>
</comment>
<comment type="similarity">
    <text evidence="2 7 8">Belongs to the triosephosphate isomerase family.</text>
</comment>
<keyword evidence="5 7" id="KW-0324">Glycolysis</keyword>
<dbReference type="EC" id="5.3.1.1" evidence="7 8"/>
<name>A0ABW2IR11_9GAMM</name>
<dbReference type="InterPro" id="IPR035990">
    <property type="entry name" value="TIM_sf"/>
</dbReference>
<keyword evidence="4 7" id="KW-0963">Cytoplasm</keyword>
<comment type="pathway">
    <text evidence="7 8">Carbohydrate degradation; glycolysis; D-glyceraldehyde 3-phosphate from glycerone phosphate: step 1/1.</text>
</comment>
<dbReference type="Gene3D" id="3.20.20.70">
    <property type="entry name" value="Aldolase class I"/>
    <property type="match status" value="1"/>
</dbReference>
<comment type="subcellular location">
    <subcellularLocation>
        <location evidence="7 8">Cytoplasm</location>
    </subcellularLocation>
</comment>
<feature type="binding site" evidence="7">
    <location>
        <position position="216"/>
    </location>
    <ligand>
        <name>substrate</name>
    </ligand>
</feature>
<comment type="catalytic activity">
    <reaction evidence="7 8">
        <text>D-glyceraldehyde 3-phosphate = dihydroxyacetone phosphate</text>
        <dbReference type="Rhea" id="RHEA:18585"/>
        <dbReference type="ChEBI" id="CHEBI:57642"/>
        <dbReference type="ChEBI" id="CHEBI:59776"/>
        <dbReference type="EC" id="5.3.1.1"/>
    </reaction>
</comment>
<dbReference type="PROSITE" id="PS51440">
    <property type="entry name" value="TIM_2"/>
    <property type="match status" value="1"/>
</dbReference>
<evidence type="ECO:0000313" key="9">
    <source>
        <dbReference type="EMBL" id="MFC7293353.1"/>
    </source>
</evidence>
<dbReference type="PANTHER" id="PTHR21139:SF42">
    <property type="entry name" value="TRIOSEPHOSPHATE ISOMERASE"/>
    <property type="match status" value="1"/>
</dbReference>
<protein>
    <recommendedName>
        <fullName evidence="7 8">Triosephosphate isomerase</fullName>
        <shortName evidence="7">TIM</shortName>
        <shortName evidence="7">TPI</shortName>
        <ecNumber evidence="7 8">5.3.1.1</ecNumber>
    </recommendedName>
    <alternativeName>
        <fullName evidence="7">Triose-phosphate isomerase</fullName>
    </alternativeName>
</protein>
<dbReference type="HAMAP" id="MF_00147_B">
    <property type="entry name" value="TIM_B"/>
    <property type="match status" value="1"/>
</dbReference>
<feature type="binding site" evidence="7">
    <location>
        <begin position="237"/>
        <end position="238"/>
    </location>
    <ligand>
        <name>substrate</name>
    </ligand>
</feature>
<dbReference type="InterPro" id="IPR020861">
    <property type="entry name" value="Triosephosphate_isomerase_AS"/>
</dbReference>
<sequence length="257" mass="26917">MRRRIVAGNWKMNGSKDLSEKLVGYVRSEAGSLDKHVEVVIIPPAIYIQDVLKQAGDRISVGVQNVGQWQSGAYTGEISSGMARDAGCSYVLVGHSERRQLFGETDDLVALKVSSIVGNGLTAIVCVGETLEEREAGRAETVVAEQVRAGLAPLAQESGSQGQWQNIVVAYEPVWAIGTGKTATADDAQAMHASIRGVLKSMGAPSEEISLLYGGSVKADNAAALFSEPDIDGGLIGGASLIAEDFVSICRSVPAGT</sequence>
<comment type="subunit">
    <text evidence="7 8">Homodimer.</text>
</comment>
<dbReference type="EMBL" id="JBHTBD010000001">
    <property type="protein sequence ID" value="MFC7293353.1"/>
    <property type="molecule type" value="Genomic_DNA"/>
</dbReference>
<feature type="active site" description="Proton acceptor" evidence="7">
    <location>
        <position position="172"/>
    </location>
</feature>